<accession>A0ABW6KKV0</accession>
<dbReference type="PANTHER" id="PTHR30383">
    <property type="entry name" value="THIOESTERASE 1/PROTEASE 1/LYSOPHOSPHOLIPASE L1"/>
    <property type="match status" value="1"/>
</dbReference>
<dbReference type="SUPFAM" id="SSF52266">
    <property type="entry name" value="SGNH hydrolase"/>
    <property type="match status" value="1"/>
</dbReference>
<dbReference type="Gene3D" id="3.40.50.1110">
    <property type="entry name" value="SGNH hydrolase"/>
    <property type="match status" value="1"/>
</dbReference>
<evidence type="ECO:0000259" key="1">
    <source>
        <dbReference type="Pfam" id="PF13472"/>
    </source>
</evidence>
<evidence type="ECO:0000313" key="3">
    <source>
        <dbReference type="Proteomes" id="UP001601059"/>
    </source>
</evidence>
<dbReference type="InterPro" id="IPR036514">
    <property type="entry name" value="SGNH_hydro_sf"/>
</dbReference>
<dbReference type="PANTHER" id="PTHR30383:SF27">
    <property type="entry name" value="SPORE GERMINATION LIPASE LIPC"/>
    <property type="match status" value="1"/>
</dbReference>
<dbReference type="RefSeq" id="WP_389365395.1">
    <property type="nucleotide sequence ID" value="NZ_JBIACK010000028.1"/>
</dbReference>
<protein>
    <submittedName>
        <fullName evidence="2">GDSL-type esterase/lipase family protein</fullName>
    </submittedName>
</protein>
<dbReference type="Pfam" id="PF13472">
    <property type="entry name" value="Lipase_GDSL_2"/>
    <property type="match status" value="1"/>
</dbReference>
<feature type="domain" description="SGNH hydrolase-type esterase" evidence="1">
    <location>
        <begin position="37"/>
        <end position="223"/>
    </location>
</feature>
<proteinExistence type="predicted"/>
<gene>
    <name evidence="2" type="ORF">ACFYKX_26975</name>
</gene>
<organism evidence="2 3">
    <name type="scientific">Cytobacillus spartinae</name>
    <dbReference type="NCBI Taxonomy" id="3299023"/>
    <lineage>
        <taxon>Bacteria</taxon>
        <taxon>Bacillati</taxon>
        <taxon>Bacillota</taxon>
        <taxon>Bacilli</taxon>
        <taxon>Bacillales</taxon>
        <taxon>Bacillaceae</taxon>
        <taxon>Cytobacillus</taxon>
    </lineage>
</organism>
<dbReference type="Proteomes" id="UP001601059">
    <property type="component" value="Unassembled WGS sequence"/>
</dbReference>
<keyword evidence="3" id="KW-1185">Reference proteome</keyword>
<dbReference type="InterPro" id="IPR051532">
    <property type="entry name" value="Ester_Hydrolysis_Enzymes"/>
</dbReference>
<evidence type="ECO:0000313" key="2">
    <source>
        <dbReference type="EMBL" id="MFE8704212.1"/>
    </source>
</evidence>
<sequence>MKKILIIGCAVMVIIISGIFTNKIYSQNSGRLHVVSLGDSITYGTGDPLKKGYTERFKEQYTLQKGIPVHLDNFGVPKYTTEDLLEQLNNQKVMNKIQKADYITLYIGTNDFRKSAERKFDTINIDNLEVGKNKYANNVNTILEKIRTETDAHVFVLGLYHPYTEFKNDQQLLTLIHQWNEEINKTITQFEGTTFIPILDLFQNSPKEDYFADSLHPNSAGYQQIANRVLEKVLLYENN</sequence>
<comment type="caution">
    <text evidence="2">The sequence shown here is derived from an EMBL/GenBank/DDBJ whole genome shotgun (WGS) entry which is preliminary data.</text>
</comment>
<dbReference type="EMBL" id="JBIACK010000028">
    <property type="protein sequence ID" value="MFE8704212.1"/>
    <property type="molecule type" value="Genomic_DNA"/>
</dbReference>
<dbReference type="InterPro" id="IPR013830">
    <property type="entry name" value="SGNH_hydro"/>
</dbReference>
<reference evidence="2 3" key="1">
    <citation type="submission" date="2024-08" db="EMBL/GenBank/DDBJ databases">
        <title>Two novel Cytobacillus novel species.</title>
        <authorList>
            <person name="Liu G."/>
        </authorList>
    </citation>
    <scope>NUCLEOTIDE SEQUENCE [LARGE SCALE GENOMIC DNA]</scope>
    <source>
        <strain evidence="2 3">FJAT-54145</strain>
    </source>
</reference>
<name>A0ABW6KKV0_9BACI</name>